<organism evidence="2 3">
    <name type="scientific">Mucilaginibacter arboris</name>
    <dbReference type="NCBI Taxonomy" id="2682090"/>
    <lineage>
        <taxon>Bacteria</taxon>
        <taxon>Pseudomonadati</taxon>
        <taxon>Bacteroidota</taxon>
        <taxon>Sphingobacteriia</taxon>
        <taxon>Sphingobacteriales</taxon>
        <taxon>Sphingobacteriaceae</taxon>
        <taxon>Mucilaginibacter</taxon>
    </lineage>
</organism>
<keyword evidence="3" id="KW-1185">Reference proteome</keyword>
<protein>
    <recommendedName>
        <fullName evidence="1">DUF5615 domain-containing protein</fullName>
    </recommendedName>
</protein>
<dbReference type="AlphaFoldDB" id="A0A7K1T1C4"/>
<dbReference type="EMBL" id="WPIK01000022">
    <property type="protein sequence ID" value="MVN23328.1"/>
    <property type="molecule type" value="Genomic_DNA"/>
</dbReference>
<evidence type="ECO:0000313" key="2">
    <source>
        <dbReference type="EMBL" id="MVN23328.1"/>
    </source>
</evidence>
<reference evidence="2 3" key="1">
    <citation type="submission" date="2019-12" db="EMBL/GenBank/DDBJ databases">
        <title>Mucilaginibacter sp. HMF7410 genome sequencing and assembly.</title>
        <authorList>
            <person name="Kang H."/>
            <person name="Cha I."/>
            <person name="Kim H."/>
            <person name="Joh K."/>
        </authorList>
    </citation>
    <scope>NUCLEOTIDE SEQUENCE [LARGE SCALE GENOMIC DNA]</scope>
    <source>
        <strain evidence="2 3">HMF7410</strain>
    </source>
</reference>
<proteinExistence type="predicted"/>
<gene>
    <name evidence="2" type="ORF">GO621_17530</name>
</gene>
<dbReference type="Pfam" id="PF18480">
    <property type="entry name" value="DUF5615"/>
    <property type="match status" value="1"/>
</dbReference>
<evidence type="ECO:0000313" key="3">
    <source>
        <dbReference type="Proteomes" id="UP000462014"/>
    </source>
</evidence>
<evidence type="ECO:0000259" key="1">
    <source>
        <dbReference type="Pfam" id="PF18480"/>
    </source>
</evidence>
<comment type="caution">
    <text evidence="2">The sequence shown here is derived from an EMBL/GenBank/DDBJ whole genome shotgun (WGS) entry which is preliminary data.</text>
</comment>
<dbReference type="Proteomes" id="UP000462014">
    <property type="component" value="Unassembled WGS sequence"/>
</dbReference>
<dbReference type="InterPro" id="IPR041049">
    <property type="entry name" value="DUF5615"/>
</dbReference>
<dbReference type="RefSeq" id="WP_157569457.1">
    <property type="nucleotide sequence ID" value="NZ_WPIK01000022.1"/>
</dbReference>
<sequence length="112" mass="12898">MRDIKLIADENVSWRIKKLLKDWDILPVVSILTNQRVSDHAIWKYAKANNYHILTFDEDFTAIQNLLGSPPKIIWLRTGNLSTNEIASKLLSLETEIISFLLDTELGVFEIT</sequence>
<accession>A0A7K1T1C4</accession>
<name>A0A7K1T1C4_9SPHI</name>
<feature type="domain" description="DUF5615" evidence="1">
    <location>
        <begin position="5"/>
        <end position="110"/>
    </location>
</feature>